<gene>
    <name evidence="7" type="primary">LOC34621579</name>
</gene>
<name>A0A6P6RUF8_9EIME</name>
<reference evidence="7" key="1">
    <citation type="submission" date="2025-08" db="UniProtKB">
        <authorList>
            <consortium name="RefSeq"/>
        </authorList>
    </citation>
    <scope>IDENTIFICATION</scope>
</reference>
<evidence type="ECO:0000256" key="3">
    <source>
        <dbReference type="SAM" id="MobiDB-lite"/>
    </source>
</evidence>
<dbReference type="Gene3D" id="2.20.70.10">
    <property type="match status" value="1"/>
</dbReference>
<feature type="domain" description="WW" evidence="4">
    <location>
        <begin position="303"/>
        <end position="336"/>
    </location>
</feature>
<evidence type="ECO:0000256" key="2">
    <source>
        <dbReference type="PROSITE-ProRule" id="PRU00176"/>
    </source>
</evidence>
<dbReference type="GeneID" id="34621579"/>
<keyword evidence="6" id="KW-1185">Reference proteome</keyword>
<dbReference type="SMART" id="SM00360">
    <property type="entry name" value="RRM"/>
    <property type="match status" value="3"/>
</dbReference>
<feature type="domain" description="RRM" evidence="5">
    <location>
        <begin position="397"/>
        <end position="475"/>
    </location>
</feature>
<feature type="region of interest" description="Disordered" evidence="3">
    <location>
        <begin position="476"/>
        <end position="544"/>
    </location>
</feature>
<dbReference type="RefSeq" id="XP_026191139.1">
    <property type="nucleotide sequence ID" value="XM_026335354.1"/>
</dbReference>
<dbReference type="SMART" id="SM00456">
    <property type="entry name" value="WW"/>
    <property type="match status" value="1"/>
</dbReference>
<dbReference type="PROSITE" id="PS01159">
    <property type="entry name" value="WW_DOMAIN_1"/>
    <property type="match status" value="1"/>
</dbReference>
<feature type="domain" description="RRM" evidence="5">
    <location>
        <begin position="153"/>
        <end position="234"/>
    </location>
</feature>
<feature type="compositionally biased region" description="Gly residues" evidence="3">
    <location>
        <begin position="521"/>
        <end position="534"/>
    </location>
</feature>
<evidence type="ECO:0000313" key="7">
    <source>
        <dbReference type="RefSeq" id="XP_026191139.1"/>
    </source>
</evidence>
<dbReference type="Pfam" id="PF00397">
    <property type="entry name" value="WW"/>
    <property type="match status" value="1"/>
</dbReference>
<dbReference type="InterPro" id="IPR035979">
    <property type="entry name" value="RBD_domain_sf"/>
</dbReference>
<dbReference type="PANTHER" id="PTHR48027">
    <property type="entry name" value="HETEROGENEOUS NUCLEAR RIBONUCLEOPROTEIN 87F-RELATED"/>
    <property type="match status" value="1"/>
</dbReference>
<feature type="compositionally biased region" description="Low complexity" evidence="3">
    <location>
        <begin position="535"/>
        <end position="544"/>
    </location>
</feature>
<dbReference type="AlphaFoldDB" id="A0A6P6RUF8"/>
<evidence type="ECO:0000313" key="6">
    <source>
        <dbReference type="Proteomes" id="UP000515125"/>
    </source>
</evidence>
<proteinExistence type="predicted"/>
<evidence type="ECO:0000259" key="4">
    <source>
        <dbReference type="PROSITE" id="PS50020"/>
    </source>
</evidence>
<dbReference type="SUPFAM" id="SSF54928">
    <property type="entry name" value="RNA-binding domain, RBD"/>
    <property type="match status" value="2"/>
</dbReference>
<feature type="domain" description="RRM" evidence="5">
    <location>
        <begin position="53"/>
        <end position="134"/>
    </location>
</feature>
<organism evidence="6 7">
    <name type="scientific">Cyclospora cayetanensis</name>
    <dbReference type="NCBI Taxonomy" id="88456"/>
    <lineage>
        <taxon>Eukaryota</taxon>
        <taxon>Sar</taxon>
        <taxon>Alveolata</taxon>
        <taxon>Apicomplexa</taxon>
        <taxon>Conoidasida</taxon>
        <taxon>Coccidia</taxon>
        <taxon>Eucoccidiorida</taxon>
        <taxon>Eimeriorina</taxon>
        <taxon>Eimeriidae</taxon>
        <taxon>Cyclospora</taxon>
    </lineage>
</organism>
<dbReference type="GO" id="GO:0003723">
    <property type="term" value="F:RNA binding"/>
    <property type="evidence" value="ECO:0007669"/>
    <property type="project" value="UniProtKB-UniRule"/>
</dbReference>
<dbReference type="InterPro" id="IPR000504">
    <property type="entry name" value="RRM_dom"/>
</dbReference>
<evidence type="ECO:0000259" key="5">
    <source>
        <dbReference type="PROSITE" id="PS50102"/>
    </source>
</evidence>
<feature type="compositionally biased region" description="Gly residues" evidence="3">
    <location>
        <begin position="362"/>
        <end position="375"/>
    </location>
</feature>
<protein>
    <submittedName>
        <fullName evidence="7">RNA-binding protein BRN2</fullName>
    </submittedName>
</protein>
<dbReference type="OrthoDB" id="267048at2759"/>
<dbReference type="Gene3D" id="3.30.70.330">
    <property type="match status" value="3"/>
</dbReference>
<sequence length="544" mass="55939">MADASLETNGASESLAQEAAAGAAAAAGAVAASAGGVPTGGPVGEKIPPSVEIKLFIGRVPQSMDEDGLRPVFEEFGEVREVIIIRDKATGKHKNSAFIKMASIAGADSAIKGLHNIRVLDSSMGAISVKYATGEAERLGLSPQACEPGVPQAKLFVGSLPRTLKDEELKAFFQDYGQVEEIFIMKDSTTGTGRGCAFVKMGQKEEALFAINSLNGKHVWTGCPRPMEVRFAESRAQRQQMMNNNMGMGGMGMAARSGGMGGGPMGGGVPRSGVMGGGPMGGAPRMSPGMGGGSPMPPSNANPRAAGPWKEYFSPEGRPYYHNEMTGVTTWERPLEFMQAPPPGPPGTTPGYGGGGHMGAPSGFGGMTQGGGPQGGCMDDGAGGAPGSRDQNGPPGANIFVFHVPNEWNYCDLLNAFSQFGNVLSARVAMDKQSGRNKGYGFVSYDTPEAAAAAVAAMNGFLAGGKRLKVTIKKGEEQHAVRPSPMGFNQGGGMPPAGAPHQGGPRDGQWGGAYNPQTAAGGYGQSQGGFGGAGAQQQQRFAPY</sequence>
<dbReference type="InterPro" id="IPR036020">
    <property type="entry name" value="WW_dom_sf"/>
</dbReference>
<dbReference type="Proteomes" id="UP000515125">
    <property type="component" value="Unplaced"/>
</dbReference>
<dbReference type="CDD" id="cd12362">
    <property type="entry name" value="RRM3_CELF1-6"/>
    <property type="match status" value="1"/>
</dbReference>
<dbReference type="Pfam" id="PF00076">
    <property type="entry name" value="RRM_1"/>
    <property type="match status" value="3"/>
</dbReference>
<dbReference type="SUPFAM" id="SSF51045">
    <property type="entry name" value="WW domain"/>
    <property type="match status" value="1"/>
</dbReference>
<dbReference type="PROSITE" id="PS50020">
    <property type="entry name" value="WW_DOMAIN_2"/>
    <property type="match status" value="1"/>
</dbReference>
<accession>A0A6P6RUF8</accession>
<feature type="region of interest" description="Disordered" evidence="3">
    <location>
        <begin position="362"/>
        <end position="393"/>
    </location>
</feature>
<dbReference type="PROSITE" id="PS50102">
    <property type="entry name" value="RRM"/>
    <property type="match status" value="3"/>
</dbReference>
<keyword evidence="1 2" id="KW-0694">RNA-binding</keyword>
<dbReference type="FunFam" id="3.30.70.330:FF:000359">
    <property type="entry name" value="CUGBP Elav-like family member 2"/>
    <property type="match status" value="1"/>
</dbReference>
<dbReference type="InterPro" id="IPR012677">
    <property type="entry name" value="Nucleotide-bd_a/b_plait_sf"/>
</dbReference>
<evidence type="ECO:0000256" key="1">
    <source>
        <dbReference type="ARBA" id="ARBA00022884"/>
    </source>
</evidence>
<dbReference type="CDD" id="cd00201">
    <property type="entry name" value="WW"/>
    <property type="match status" value="1"/>
</dbReference>
<dbReference type="InterPro" id="IPR052462">
    <property type="entry name" value="SLIRP/GR-RBP-like"/>
</dbReference>
<dbReference type="InterPro" id="IPR001202">
    <property type="entry name" value="WW_dom"/>
</dbReference>